<evidence type="ECO:0000256" key="1">
    <source>
        <dbReference type="SAM" id="MobiDB-lite"/>
    </source>
</evidence>
<feature type="compositionally biased region" description="Basic and acidic residues" evidence="1">
    <location>
        <begin position="1"/>
        <end position="16"/>
    </location>
</feature>
<keyword evidence="4" id="KW-1185">Reference proteome</keyword>
<dbReference type="GeneID" id="81362947"/>
<keyword evidence="2" id="KW-0812">Transmembrane</keyword>
<dbReference type="InterPro" id="IPR007541">
    <property type="entry name" value="Uncharacterised_BSP"/>
</dbReference>
<organism evidence="3 4">
    <name type="scientific">Penicillium argentinense</name>
    <dbReference type="NCBI Taxonomy" id="1131581"/>
    <lineage>
        <taxon>Eukaryota</taxon>
        <taxon>Fungi</taxon>
        <taxon>Dikarya</taxon>
        <taxon>Ascomycota</taxon>
        <taxon>Pezizomycotina</taxon>
        <taxon>Eurotiomycetes</taxon>
        <taxon>Eurotiomycetidae</taxon>
        <taxon>Eurotiales</taxon>
        <taxon>Aspergillaceae</taxon>
        <taxon>Penicillium</taxon>
    </lineage>
</organism>
<comment type="caution">
    <text evidence="3">The sequence shown here is derived from an EMBL/GenBank/DDBJ whole genome shotgun (WGS) entry which is preliminary data.</text>
</comment>
<reference evidence="3" key="1">
    <citation type="submission" date="2022-11" db="EMBL/GenBank/DDBJ databases">
        <authorList>
            <person name="Petersen C."/>
        </authorList>
    </citation>
    <scope>NUCLEOTIDE SEQUENCE</scope>
    <source>
        <strain evidence="3">IBT 30761</strain>
    </source>
</reference>
<keyword evidence="2" id="KW-1133">Transmembrane helix</keyword>
<feature type="region of interest" description="Disordered" evidence="1">
    <location>
        <begin position="1"/>
        <end position="34"/>
    </location>
</feature>
<evidence type="ECO:0000313" key="4">
    <source>
        <dbReference type="Proteomes" id="UP001149074"/>
    </source>
</evidence>
<keyword evidence="2" id="KW-0472">Membrane</keyword>
<feature type="transmembrane region" description="Helical" evidence="2">
    <location>
        <begin position="350"/>
        <end position="369"/>
    </location>
</feature>
<evidence type="ECO:0000256" key="2">
    <source>
        <dbReference type="SAM" id="Phobius"/>
    </source>
</evidence>
<proteinExistence type="predicted"/>
<dbReference type="EMBL" id="JAPQKI010000011">
    <property type="protein sequence ID" value="KAJ5082434.1"/>
    <property type="molecule type" value="Genomic_DNA"/>
</dbReference>
<feature type="compositionally biased region" description="Polar residues" evidence="1">
    <location>
        <begin position="17"/>
        <end position="33"/>
    </location>
</feature>
<name>A0A9W9EIM4_9EURO</name>
<reference evidence="3" key="2">
    <citation type="journal article" date="2023" name="IMA Fungus">
        <title>Comparative genomic study of the Penicillium genus elucidates a diverse pangenome and 15 lateral gene transfer events.</title>
        <authorList>
            <person name="Petersen C."/>
            <person name="Sorensen T."/>
            <person name="Nielsen M.R."/>
            <person name="Sondergaard T.E."/>
            <person name="Sorensen J.L."/>
            <person name="Fitzpatrick D.A."/>
            <person name="Frisvad J.C."/>
            <person name="Nielsen K.L."/>
        </authorList>
    </citation>
    <scope>NUCLEOTIDE SEQUENCE</scope>
    <source>
        <strain evidence="3">IBT 30761</strain>
    </source>
</reference>
<dbReference type="Pfam" id="PF04450">
    <property type="entry name" value="BSP"/>
    <property type="match status" value="1"/>
</dbReference>
<dbReference type="Proteomes" id="UP001149074">
    <property type="component" value="Unassembled WGS sequence"/>
</dbReference>
<dbReference type="AlphaFoldDB" id="A0A9W9EIM4"/>
<sequence length="385" mass="43813">MAEQMSQEREAYREAQKSVNKAQNPNNVTSSGTGKVLWSKSGPYIARNATFELATSGPRVVAFTVTCVWGDGPCREMLPNFDNEIPDMMRSIIKYLIAPMAAHYPDVVTYPLVTFVDVDVGGYSMIHESGLSDIMSMGTEGENDHRKITIKLPHRGIVWTSVSPRTLWREALATFTYEVALIFQCYRPKSGLDLDLLQHSSGFWDFWLLGKTEGVPRLPVPLSAPKGLLEGISDYVVVKSGLERLNWQRPSSPDQLPQNPDWGNTKYQTAYFLEWLENSLDKDTVPKLMGQIWHAGYADDGAKECDGAYGCSFGTWETVTGMKVEDLWQEYVRTLDAPWKREGTVRWTWAQLYFVIFVITESVYIMQLYNLRWFSWLYSKFGGIL</sequence>
<evidence type="ECO:0000313" key="3">
    <source>
        <dbReference type="EMBL" id="KAJ5082434.1"/>
    </source>
</evidence>
<gene>
    <name evidence="3" type="ORF">N7532_011477</name>
</gene>
<dbReference type="OrthoDB" id="4309673at2759"/>
<protein>
    <submittedName>
        <fullName evidence="3">Uncharacterized protein</fullName>
    </submittedName>
</protein>
<accession>A0A9W9EIM4</accession>
<dbReference type="RefSeq" id="XP_056468956.1">
    <property type="nucleotide sequence ID" value="XM_056623968.1"/>
</dbReference>